<sequence length="617" mass="68538">MTTLHHRSHHPHHTGRRLSVCPLHPSATPSTAVCASCLRERLSVIEPSTLHEIPNACSPRLDRLRRCRSYSSRPEAGAARTSAEPRRRSCDSRGRSCSLSDLFTAEDEGTGLKVESLSGLREEDESEQDGEEIRVDVSQRTDAIAREDNAANNRRFYDDDFEGDVELKTMKEFIDLELHSKKQQPRKEMRAFWEAASVFSKRLTKWRRKQKIENKKGGAAGSGNDDAVKVREKLHPGKLRIRETQSEVGEYGLGRRPCDTDQRLSLDAGRLSLDAGRLSLDAARLSLDVGRFSVDVGRVSLEEPRASWDGHLIGGRSYSHHHHHPHNQRFNPMVSFLEDVKVIDSMLKSRALVEDKLNVVDEEGRSPGGSIQTRDYYKDSVGSQRRRRSFDRLNSSRKGPLLEADELKSMSNAKVSPATTELFYGAKLLISEGKPRGSDSKVTQDDSCLKSIAPASNNARHVAGGSDPRQGKKSQKWGKARSIWGIIQRRNETKCANEEKFENGCIEGVPVPNSWERANQVLSGGELNGMIGSRHVCSGSVSARNSGAAAVEARGIGSRTREECALQRNQSVKYSPGNIDNGLLRFYLTPLRSSRSKSMKSRLGKAHSVARGMNAVI</sequence>
<feature type="region of interest" description="Disordered" evidence="1">
    <location>
        <begin position="1"/>
        <end position="22"/>
    </location>
</feature>
<dbReference type="RefSeq" id="XP_031375948.1">
    <property type="nucleotide sequence ID" value="XM_031520088.1"/>
</dbReference>
<organism evidence="2 3">
    <name type="scientific">Punica granatum</name>
    <name type="common">Pomegranate</name>
    <dbReference type="NCBI Taxonomy" id="22663"/>
    <lineage>
        <taxon>Eukaryota</taxon>
        <taxon>Viridiplantae</taxon>
        <taxon>Streptophyta</taxon>
        <taxon>Embryophyta</taxon>
        <taxon>Tracheophyta</taxon>
        <taxon>Spermatophyta</taxon>
        <taxon>Magnoliopsida</taxon>
        <taxon>eudicotyledons</taxon>
        <taxon>Gunneridae</taxon>
        <taxon>Pentapetalae</taxon>
        <taxon>rosids</taxon>
        <taxon>malvids</taxon>
        <taxon>Myrtales</taxon>
        <taxon>Lythraceae</taxon>
        <taxon>Punica</taxon>
    </lineage>
</organism>
<reference evidence="5" key="3">
    <citation type="submission" date="2025-04" db="UniProtKB">
        <authorList>
            <consortium name="RefSeq"/>
        </authorList>
    </citation>
    <scope>IDENTIFICATION</scope>
    <source>
        <tissue evidence="5">Leaf</tissue>
    </source>
</reference>
<proteinExistence type="predicted"/>
<feature type="region of interest" description="Disordered" evidence="1">
    <location>
        <begin position="72"/>
        <end position="94"/>
    </location>
</feature>
<feature type="region of interest" description="Disordered" evidence="1">
    <location>
        <begin position="361"/>
        <end position="397"/>
    </location>
</feature>
<dbReference type="InterPro" id="IPR008004">
    <property type="entry name" value="OCTOPUS-like"/>
</dbReference>
<dbReference type="Proteomes" id="UP000515151">
    <property type="component" value="Unplaced"/>
</dbReference>
<keyword evidence="4" id="KW-1185">Reference proteome</keyword>
<reference evidence="2" key="2">
    <citation type="submission" date="2017-06" db="EMBL/GenBank/DDBJ databases">
        <title>The pomegranate genome and the genomics of punicalagin biosynthesis.</title>
        <authorList>
            <person name="Xu C."/>
        </authorList>
    </citation>
    <scope>NUCLEOTIDE SEQUENCE [LARGE SCALE GENOMIC DNA]</scope>
    <source>
        <tissue evidence="2">Fresh leaf</tissue>
    </source>
</reference>
<dbReference type="Proteomes" id="UP000197138">
    <property type="component" value="Unassembled WGS sequence"/>
</dbReference>
<dbReference type="GeneID" id="116190407"/>
<feature type="region of interest" description="Disordered" evidence="1">
    <location>
        <begin position="210"/>
        <end position="241"/>
    </location>
</feature>
<name>A0A218W8F1_PUNGR</name>
<dbReference type="Pfam" id="PF05340">
    <property type="entry name" value="DUF740"/>
    <property type="match status" value="1"/>
</dbReference>
<dbReference type="PANTHER" id="PTHR31659">
    <property type="entry name" value="PROTEIN: UPF0503-LIKE PROTEIN, PUTATIVE (DUF740)-RELATED"/>
    <property type="match status" value="1"/>
</dbReference>
<feature type="compositionally biased region" description="Basic and acidic residues" evidence="1">
    <location>
        <begin position="226"/>
        <end position="241"/>
    </location>
</feature>
<evidence type="ECO:0000313" key="5">
    <source>
        <dbReference type="RefSeq" id="XP_031375948.1"/>
    </source>
</evidence>
<dbReference type="AlphaFoldDB" id="A0A218W8F1"/>
<dbReference type="OrthoDB" id="758624at2759"/>
<dbReference type="EMBL" id="MTKT01004939">
    <property type="protein sequence ID" value="OWM68758.1"/>
    <property type="molecule type" value="Genomic_DNA"/>
</dbReference>
<evidence type="ECO:0000313" key="2">
    <source>
        <dbReference type="EMBL" id="OWM68758.1"/>
    </source>
</evidence>
<accession>A0A218W8F1</accession>
<gene>
    <name evidence="5" type="primary">LOC116190407</name>
    <name evidence="2" type="ORF">CDL15_Pgr024945</name>
</gene>
<protein>
    <submittedName>
        <fullName evidence="5">Protein OCTOPUS-like</fullName>
    </submittedName>
</protein>
<feature type="compositionally biased region" description="Basic residues" evidence="1">
    <location>
        <begin position="1"/>
        <end position="16"/>
    </location>
</feature>
<dbReference type="PANTHER" id="PTHR31659:SF0">
    <property type="entry name" value="EMB|CAB61945.1"/>
    <property type="match status" value="1"/>
</dbReference>
<feature type="compositionally biased region" description="Basic and acidic residues" evidence="1">
    <location>
        <begin position="83"/>
        <end position="94"/>
    </location>
</feature>
<evidence type="ECO:0000313" key="4">
    <source>
        <dbReference type="Proteomes" id="UP000515151"/>
    </source>
</evidence>
<evidence type="ECO:0000256" key="1">
    <source>
        <dbReference type="SAM" id="MobiDB-lite"/>
    </source>
</evidence>
<evidence type="ECO:0000313" key="3">
    <source>
        <dbReference type="Proteomes" id="UP000197138"/>
    </source>
</evidence>
<feature type="region of interest" description="Disordered" evidence="1">
    <location>
        <begin position="451"/>
        <end position="479"/>
    </location>
</feature>
<reference evidence="3" key="1">
    <citation type="journal article" date="2017" name="Plant J.">
        <title>The pomegranate (Punica granatum L.) genome and the genomics of punicalagin biosynthesis.</title>
        <authorList>
            <person name="Qin G."/>
            <person name="Xu C."/>
            <person name="Ming R."/>
            <person name="Tang H."/>
            <person name="Guyot R."/>
            <person name="Kramer E.M."/>
            <person name="Hu Y."/>
            <person name="Yi X."/>
            <person name="Qi Y."/>
            <person name="Xu X."/>
            <person name="Gao Z."/>
            <person name="Pan H."/>
            <person name="Jian J."/>
            <person name="Tian Y."/>
            <person name="Yue Z."/>
            <person name="Xu Y."/>
        </authorList>
    </citation>
    <scope>NUCLEOTIDE SEQUENCE [LARGE SCALE GENOMIC DNA]</scope>
    <source>
        <strain evidence="3">cv. Dabenzi</strain>
    </source>
</reference>